<proteinExistence type="predicted"/>
<dbReference type="PATRIC" id="fig|1123269.5.peg.269"/>
<sequence>MTTMTDTVSNVRRTLFAALGALFVSTLMLSAAIVPTVAPMTAQPLL</sequence>
<name>W0A6U1_9SPHN</name>
<organism evidence="1 2">
    <name type="scientific">Sphingomonas sanxanigenens DSM 19645 = NX02</name>
    <dbReference type="NCBI Taxonomy" id="1123269"/>
    <lineage>
        <taxon>Bacteria</taxon>
        <taxon>Pseudomonadati</taxon>
        <taxon>Pseudomonadota</taxon>
        <taxon>Alphaproteobacteria</taxon>
        <taxon>Sphingomonadales</taxon>
        <taxon>Sphingomonadaceae</taxon>
        <taxon>Sphingomonas</taxon>
    </lineage>
</organism>
<keyword evidence="2" id="KW-1185">Reference proteome</keyword>
<dbReference type="KEGG" id="ssan:NX02_01335"/>
<evidence type="ECO:0000313" key="2">
    <source>
        <dbReference type="Proteomes" id="UP000018851"/>
    </source>
</evidence>
<dbReference type="STRING" id="1123269.NX02_01335"/>
<reference evidence="1 2" key="1">
    <citation type="submission" date="2013-07" db="EMBL/GenBank/DDBJ databases">
        <title>Completed genome of Sphingomonas sanxanigenens NX02.</title>
        <authorList>
            <person name="Ma T."/>
            <person name="Huang H."/>
            <person name="Wu M."/>
            <person name="Li X."/>
            <person name="Li G."/>
        </authorList>
    </citation>
    <scope>NUCLEOTIDE SEQUENCE [LARGE SCALE GENOMIC DNA]</scope>
    <source>
        <strain evidence="1 2">NX02</strain>
    </source>
</reference>
<gene>
    <name evidence="1" type="ORF">NX02_01335</name>
</gene>
<protein>
    <submittedName>
        <fullName evidence="1">Uncharacterized protein</fullName>
    </submittedName>
</protein>
<dbReference type="HOGENOM" id="CLU_218438_0_0_5"/>
<dbReference type="EMBL" id="CP006644">
    <property type="protein sequence ID" value="AHE52033.1"/>
    <property type="molecule type" value="Genomic_DNA"/>
</dbReference>
<dbReference type="AlphaFoldDB" id="W0A6U1"/>
<dbReference type="Proteomes" id="UP000018851">
    <property type="component" value="Chromosome"/>
</dbReference>
<evidence type="ECO:0000313" key="1">
    <source>
        <dbReference type="EMBL" id="AHE52033.1"/>
    </source>
</evidence>
<accession>W0A6U1</accession>